<dbReference type="InterPro" id="IPR036890">
    <property type="entry name" value="HATPase_C_sf"/>
</dbReference>
<dbReference type="FunFam" id="3.30.565.10:FF:000043">
    <property type="entry name" value="DNA mismatch repair protein MLH1"/>
    <property type="match status" value="1"/>
</dbReference>
<reference evidence="8" key="1">
    <citation type="submission" date="2020-06" db="EMBL/GenBank/DDBJ databases">
        <title>WGS assembly of Ceratodon purpureus strain R40.</title>
        <authorList>
            <person name="Carey S.B."/>
            <person name="Jenkins J."/>
            <person name="Shu S."/>
            <person name="Lovell J.T."/>
            <person name="Sreedasyam A."/>
            <person name="Maumus F."/>
            <person name="Tiley G.P."/>
            <person name="Fernandez-Pozo N."/>
            <person name="Barry K."/>
            <person name="Chen C."/>
            <person name="Wang M."/>
            <person name="Lipzen A."/>
            <person name="Daum C."/>
            <person name="Saski C.A."/>
            <person name="Payton A.C."/>
            <person name="Mcbreen J.C."/>
            <person name="Conrad R.E."/>
            <person name="Kollar L.M."/>
            <person name="Olsson S."/>
            <person name="Huttunen S."/>
            <person name="Landis J.B."/>
            <person name="Wickett N.J."/>
            <person name="Johnson M.G."/>
            <person name="Rensing S.A."/>
            <person name="Grimwood J."/>
            <person name="Schmutz J."/>
            <person name="Mcdaniel S.F."/>
        </authorList>
    </citation>
    <scope>NUCLEOTIDE SEQUENCE</scope>
    <source>
        <strain evidence="8">R40</strain>
    </source>
</reference>
<evidence type="ECO:0000256" key="4">
    <source>
        <dbReference type="ARBA" id="ARBA00023204"/>
    </source>
</evidence>
<dbReference type="PROSITE" id="PS00058">
    <property type="entry name" value="DNA_MISMATCH_REPAIR_1"/>
    <property type="match status" value="1"/>
</dbReference>
<keyword evidence="5" id="KW-0539">Nucleus</keyword>
<dbReference type="InterPro" id="IPR032189">
    <property type="entry name" value="Mlh1_C"/>
</dbReference>
<dbReference type="NCBIfam" id="TIGR00585">
    <property type="entry name" value="mutl"/>
    <property type="match status" value="1"/>
</dbReference>
<evidence type="ECO:0000256" key="2">
    <source>
        <dbReference type="ARBA" id="ARBA00006082"/>
    </source>
</evidence>
<feature type="region of interest" description="Disordered" evidence="6">
    <location>
        <begin position="639"/>
        <end position="670"/>
    </location>
</feature>
<dbReference type="SUPFAM" id="SSF55874">
    <property type="entry name" value="ATPase domain of HSP90 chaperone/DNA topoisomerase II/histidine kinase"/>
    <property type="match status" value="1"/>
</dbReference>
<evidence type="ECO:0000256" key="1">
    <source>
        <dbReference type="ARBA" id="ARBA00004123"/>
    </source>
</evidence>
<keyword evidence="4" id="KW-0234">DNA repair</keyword>
<dbReference type="Gene3D" id="3.30.565.10">
    <property type="entry name" value="Histidine kinase-like ATPase, C-terminal domain"/>
    <property type="match status" value="1"/>
</dbReference>
<dbReference type="InterPro" id="IPR002099">
    <property type="entry name" value="MutL/Mlh/PMS"/>
</dbReference>
<sequence>MGEEDAAGVVAPAPIRRLEEAVVNRIAAGEVIQRPASALKELLENSLDAGATSIGITVKDGGVKLIQIVDNGHGIRYEDLPLLCERHTTSKLREFEDLETISTLGFRGEALASITFVAHLSVTTMTEGQAHGYKATYKDGQMEGDARPCAAVKGTQITVENLFYNVAARRKAFKNLSEEYGRILDVVSRYAVHKTGVSFSCKKHGDSRADVHTVGSSSRTDTIRAVYGPGVARELIAISASEDDPSGTTFKMDGLISSANYSSKRSIMVLFINDRLVECGALRKAIELVYATILPKASKPFIYMSINLPPEHVDVNVHPTKREVSFLNQESLVDIIQQAVEAKLLESNNSRTFSTQTLLPGASIVGTPRQEGSPSPSPPVIVSQKAPVNKLVRVDSTNPAGRIHAFLHKKRSAVDEPLQIENDLATTRRTVRQRRNPKESADLTSVQELLAAVDRQTHSGLTEIIKQCIYVGMADDVLALTQCKTRLYVLNVVNLSKELVYQQVLRRFAHFNVMRLSTPAPLMELLMLALDEEERMGRWSECDGPKDQIAQLNVELLMCKAEMLKEYFAIEIDELGNLCTLPVVLDQYTPDMDRLPSFVLNLGNNVDWETEMECFETFAAAMADFYAMHPPFLPNPNGDEHSQTYYVGKPKQASNNGSSEEQAGGSDGMEEFERDMRAEAEAAWAHREWTIQHVLFPAMKLFLKPPSHMANDGTAVQVACLENLYKIFERC</sequence>
<evidence type="ECO:0000313" key="8">
    <source>
        <dbReference type="EMBL" id="KAG0588732.1"/>
    </source>
</evidence>
<evidence type="ECO:0000256" key="3">
    <source>
        <dbReference type="ARBA" id="ARBA00022763"/>
    </source>
</evidence>
<evidence type="ECO:0000256" key="6">
    <source>
        <dbReference type="SAM" id="MobiDB-lite"/>
    </source>
</evidence>
<dbReference type="GO" id="GO:0005524">
    <property type="term" value="F:ATP binding"/>
    <property type="evidence" value="ECO:0007669"/>
    <property type="project" value="InterPro"/>
</dbReference>
<feature type="compositionally biased region" description="Polar residues" evidence="6">
    <location>
        <begin position="652"/>
        <end position="661"/>
    </location>
</feature>
<dbReference type="GO" id="GO:0006298">
    <property type="term" value="P:mismatch repair"/>
    <property type="evidence" value="ECO:0007669"/>
    <property type="project" value="InterPro"/>
</dbReference>
<comment type="subcellular location">
    <subcellularLocation>
        <location evidence="1">Nucleus</location>
    </subcellularLocation>
</comment>
<evidence type="ECO:0000313" key="9">
    <source>
        <dbReference type="Proteomes" id="UP000822688"/>
    </source>
</evidence>
<dbReference type="Pfam" id="PF13589">
    <property type="entry name" value="HATPase_c_3"/>
    <property type="match status" value="1"/>
</dbReference>
<dbReference type="InterPro" id="IPR020568">
    <property type="entry name" value="Ribosomal_Su5_D2-typ_SF"/>
</dbReference>
<proteinExistence type="inferred from homology"/>
<comment type="caution">
    <text evidence="8">The sequence shown here is derived from an EMBL/GenBank/DDBJ whole genome shotgun (WGS) entry which is preliminary data.</text>
</comment>
<evidence type="ECO:0000259" key="7">
    <source>
        <dbReference type="SMART" id="SM01340"/>
    </source>
</evidence>
<dbReference type="EMBL" id="CM026422">
    <property type="protein sequence ID" value="KAG0588729.1"/>
    <property type="molecule type" value="Genomic_DNA"/>
</dbReference>
<dbReference type="Gene3D" id="3.30.230.10">
    <property type="match status" value="1"/>
</dbReference>
<dbReference type="InterPro" id="IPR013507">
    <property type="entry name" value="DNA_mismatch_S5_2-like"/>
</dbReference>
<protein>
    <recommendedName>
        <fullName evidence="7">DNA mismatch repair protein S5 domain-containing protein</fullName>
    </recommendedName>
</protein>
<dbReference type="EMBL" id="CM026422">
    <property type="protein sequence ID" value="KAG0588732.1"/>
    <property type="molecule type" value="Genomic_DNA"/>
</dbReference>
<dbReference type="CDD" id="cd16926">
    <property type="entry name" value="HATPase_MutL-MLH-PMS-like"/>
    <property type="match status" value="1"/>
</dbReference>
<dbReference type="PANTHER" id="PTHR10073:SF12">
    <property type="entry name" value="DNA MISMATCH REPAIR PROTEIN MLH1"/>
    <property type="match status" value="1"/>
</dbReference>
<dbReference type="GO" id="GO:0030983">
    <property type="term" value="F:mismatched DNA binding"/>
    <property type="evidence" value="ECO:0007669"/>
    <property type="project" value="InterPro"/>
</dbReference>
<dbReference type="AlphaFoldDB" id="A0A8T0J0J5"/>
<dbReference type="GO" id="GO:0016887">
    <property type="term" value="F:ATP hydrolysis activity"/>
    <property type="evidence" value="ECO:0007669"/>
    <property type="project" value="InterPro"/>
</dbReference>
<dbReference type="SUPFAM" id="SSF54211">
    <property type="entry name" value="Ribosomal protein S5 domain 2-like"/>
    <property type="match status" value="1"/>
</dbReference>
<dbReference type="PANTHER" id="PTHR10073">
    <property type="entry name" value="DNA MISMATCH REPAIR PROTEIN MLH, PMS, MUTL"/>
    <property type="match status" value="1"/>
</dbReference>
<dbReference type="InterPro" id="IPR038973">
    <property type="entry name" value="MutL/Mlh/Pms-like"/>
</dbReference>
<dbReference type="InterPro" id="IPR014762">
    <property type="entry name" value="DNA_mismatch_repair_CS"/>
</dbReference>
<comment type="similarity">
    <text evidence="2">Belongs to the DNA mismatch repair MutL/HexB family.</text>
</comment>
<dbReference type="Proteomes" id="UP000822688">
    <property type="component" value="Chromosome 2"/>
</dbReference>
<evidence type="ECO:0000256" key="5">
    <source>
        <dbReference type="ARBA" id="ARBA00023242"/>
    </source>
</evidence>
<dbReference type="FunFam" id="3.30.230.10:FF:000014">
    <property type="entry name" value="DNA mismatch repair protein Mlh1"/>
    <property type="match status" value="1"/>
</dbReference>
<keyword evidence="3" id="KW-0227">DNA damage</keyword>
<dbReference type="GO" id="GO:0140664">
    <property type="term" value="F:ATP-dependent DNA damage sensor activity"/>
    <property type="evidence" value="ECO:0007669"/>
    <property type="project" value="InterPro"/>
</dbReference>
<feature type="domain" description="DNA mismatch repair protein S5" evidence="7">
    <location>
        <begin position="223"/>
        <end position="345"/>
    </location>
</feature>
<dbReference type="InterPro" id="IPR014721">
    <property type="entry name" value="Ribsml_uS5_D2-typ_fold_subgr"/>
</dbReference>
<accession>A0A8T0J0J5</accession>
<keyword evidence="9" id="KW-1185">Reference proteome</keyword>
<gene>
    <name evidence="8" type="ORF">KC19_2G264900</name>
</gene>
<dbReference type="GO" id="GO:0032389">
    <property type="term" value="C:MutLalpha complex"/>
    <property type="evidence" value="ECO:0007669"/>
    <property type="project" value="TreeGrafter"/>
</dbReference>
<name>A0A8T0J0J5_CERPU</name>
<feature type="region of interest" description="Disordered" evidence="6">
    <location>
        <begin position="361"/>
        <end position="380"/>
    </location>
</feature>
<dbReference type="SMART" id="SM01340">
    <property type="entry name" value="DNA_mis_repair"/>
    <property type="match status" value="1"/>
</dbReference>
<dbReference type="Pfam" id="PF16413">
    <property type="entry name" value="Mlh1_C"/>
    <property type="match status" value="1"/>
</dbReference>
<dbReference type="CDD" id="cd03483">
    <property type="entry name" value="MutL_Trans_MLH1"/>
    <property type="match status" value="1"/>
</dbReference>
<organism evidence="8 9">
    <name type="scientific">Ceratodon purpureus</name>
    <name type="common">Fire moss</name>
    <name type="synonym">Dicranum purpureum</name>
    <dbReference type="NCBI Taxonomy" id="3225"/>
    <lineage>
        <taxon>Eukaryota</taxon>
        <taxon>Viridiplantae</taxon>
        <taxon>Streptophyta</taxon>
        <taxon>Embryophyta</taxon>
        <taxon>Bryophyta</taxon>
        <taxon>Bryophytina</taxon>
        <taxon>Bryopsida</taxon>
        <taxon>Dicranidae</taxon>
        <taxon>Pseudoditrichales</taxon>
        <taxon>Ditrichaceae</taxon>
        <taxon>Ceratodon</taxon>
    </lineage>
</organism>
<dbReference type="Pfam" id="PF01119">
    <property type="entry name" value="DNA_mis_repair"/>
    <property type="match status" value="1"/>
</dbReference>